<dbReference type="GO" id="GO:0003746">
    <property type="term" value="F:translation elongation factor activity"/>
    <property type="evidence" value="ECO:0007669"/>
    <property type="project" value="UniProtKB-KW"/>
</dbReference>
<dbReference type="InterPro" id="IPR001437">
    <property type="entry name" value="Tscrpt_elong_fac_GreA/B_C"/>
</dbReference>
<dbReference type="RefSeq" id="WP_268075356.1">
    <property type="nucleotide sequence ID" value="NZ_CP109965.1"/>
</dbReference>
<dbReference type="Gene3D" id="3.10.50.30">
    <property type="entry name" value="Transcription elongation factor, GreA/GreB, C-terminal domain"/>
    <property type="match status" value="1"/>
</dbReference>
<dbReference type="InterPro" id="IPR036953">
    <property type="entry name" value="GreA/GreB_C_sf"/>
</dbReference>
<dbReference type="Proteomes" id="UP001163726">
    <property type="component" value="Chromosome"/>
</dbReference>
<dbReference type="PANTHER" id="PTHR30437:SF5">
    <property type="entry name" value="REGULATOR OF NUCLEOSIDE DIPHOSPHATE KINASE"/>
    <property type="match status" value="1"/>
</dbReference>
<accession>A0ABY7ANS0</accession>
<dbReference type="PANTHER" id="PTHR30437">
    <property type="entry name" value="TRANSCRIPTION ELONGATION FACTOR GREA"/>
    <property type="match status" value="1"/>
</dbReference>
<dbReference type="SUPFAM" id="SSF54534">
    <property type="entry name" value="FKBP-like"/>
    <property type="match status" value="1"/>
</dbReference>
<evidence type="ECO:0000259" key="2">
    <source>
        <dbReference type="Pfam" id="PF14760"/>
    </source>
</evidence>
<name>A0ABY7ANS0_9ALTE</name>
<dbReference type="InterPro" id="IPR029462">
    <property type="entry name" value="Rnk_N"/>
</dbReference>
<evidence type="ECO:0000313" key="3">
    <source>
        <dbReference type="EMBL" id="WAJ70950.1"/>
    </source>
</evidence>
<evidence type="ECO:0000259" key="1">
    <source>
        <dbReference type="Pfam" id="PF01272"/>
    </source>
</evidence>
<keyword evidence="3" id="KW-0648">Protein biosynthesis</keyword>
<dbReference type="Gene3D" id="1.10.286.20">
    <property type="match status" value="1"/>
</dbReference>
<dbReference type="EMBL" id="CP109965">
    <property type="protein sequence ID" value="WAJ70950.1"/>
    <property type="molecule type" value="Genomic_DNA"/>
</dbReference>
<evidence type="ECO:0000313" key="4">
    <source>
        <dbReference type="Proteomes" id="UP001163726"/>
    </source>
</evidence>
<organism evidence="3 4">
    <name type="scientific">Catenovulum adriaticum</name>
    <dbReference type="NCBI Taxonomy" id="2984846"/>
    <lineage>
        <taxon>Bacteria</taxon>
        <taxon>Pseudomonadati</taxon>
        <taxon>Pseudomonadota</taxon>
        <taxon>Gammaproteobacteria</taxon>
        <taxon>Alteromonadales</taxon>
        <taxon>Alteromonadaceae</taxon>
        <taxon>Catenovulum</taxon>
    </lineage>
</organism>
<feature type="domain" description="Regulator of nucleoside diphosphate kinase N-terminal" evidence="2">
    <location>
        <begin position="5"/>
        <end position="43"/>
    </location>
</feature>
<sequence>MENKPKIIISSTDLAEIERQLEERKLPAELVDALEEELARAKILPNKEMPNDVVVIGSQVKFKVLETDMTFTKTLCLPEDISKYDDGISVFAPIGSAIIGLSTGQRINWQVQRSLQTVEVVWVTQ</sequence>
<protein>
    <submittedName>
        <fullName evidence="3">GreA/GreB family elongation factor</fullName>
    </submittedName>
</protein>
<feature type="domain" description="Transcription elongation factor GreA/GreB C-terminal" evidence="1">
    <location>
        <begin position="50"/>
        <end position="124"/>
    </location>
</feature>
<dbReference type="Pfam" id="PF01272">
    <property type="entry name" value="GreA_GreB"/>
    <property type="match status" value="1"/>
</dbReference>
<dbReference type="Pfam" id="PF14760">
    <property type="entry name" value="Rnk_N"/>
    <property type="match status" value="1"/>
</dbReference>
<reference evidence="3" key="1">
    <citation type="submission" date="2022-10" db="EMBL/GenBank/DDBJ databases">
        <title>Catenovulum adriacola sp. nov. isolated in the Harbour of Susak.</title>
        <authorList>
            <person name="Schoch T."/>
            <person name="Reich S.J."/>
            <person name="Stoeferle S."/>
            <person name="Flaiz M."/>
            <person name="Kazda M."/>
            <person name="Riedel C.U."/>
            <person name="Duerre P."/>
        </authorList>
    </citation>
    <scope>NUCLEOTIDE SEQUENCE</scope>
    <source>
        <strain evidence="3">TS8</strain>
    </source>
</reference>
<keyword evidence="4" id="KW-1185">Reference proteome</keyword>
<proteinExistence type="predicted"/>
<gene>
    <name evidence="3" type="ORF">OLW01_03885</name>
</gene>
<dbReference type="InterPro" id="IPR023459">
    <property type="entry name" value="Tscrpt_elong_fac_GreA/B_fam"/>
</dbReference>
<keyword evidence="3" id="KW-0251">Elongation factor</keyword>